<keyword evidence="13" id="KW-0206">Cytoskeleton</keyword>
<proteinExistence type="inferred from homology"/>
<sequence length="870" mass="93922">MSNFSRPMPSHLRGQSMGASQQSTFLQQKIADKKAELASLKDLQALSGGLADQMQMLADKLQTLSNGTEAVAAVLSNWHNVLRAINMASTIMPKPKDEDDAEAQQEAEPPLPQTLVRIPTQHAPAVIEQANAGAAAAAESTEEFLLPASLDSPHCAPHAHNCRRWGHQTAQVNGRLYIDGGMVDWTPGGANYTSETQLVLRPSHTNIGLDAALVFSDLNSSTTFGQPYQYANLSKSPEVPNVSGGVLWPDEVNKCFYQFGGAFTDGPPGSFSMWTYDVLDDRWHQTKTKAGGGAIQRVAYGAGTHIEGLGLGFYFGGYASNETNPDWTGSPIATSDIVRFEYSTGFIANNSGPEDNVGRAEGQMVYLPVSDSGLLVYFGGIEDPQQNGTSIPANMSEIHMYDVGSSKWYTQTATGSIPGPRRQFCAGVTWADDETSYNIYLYGGYGFGDPLAYDDVYILSLPSYTWIKVYPSDNSTNSMYIHGGCSANVVRRDQMLVIGGWFPETSLCDSNYVQGQHNMNLGLNGERKAIWDKYDPSLSRYSVPTQVVATIGGGPTGAATKTAPTSWDNPDLAVYYTLQAPSVTRTATRTLPSSTGTPSGGSNKSRVGAIAGGVVGGLAALIVILCLVLCCLRRKKKSMKKEEEEMEVQPAELPPPVELGVTTAPQELPAHEVGKYMPVYQHEQHSPYSGVATLHSPHSTYAQQSSPGSPPHVTPYGSPHDNNIPQPAYPQSAHARSPSWETAQVSTMNSRYSNQGLNSPTPSDLPSYAPPQEVLYYPPPRESTYQPPIVSPASYNGYPAGQYRDDDSSPISPPPVSTMPTPTQFYARPAPIPGDAEGGYIHPPPENGSYASLEPQRRPKYGRFVEVDHT</sequence>
<feature type="region of interest" description="Disordered" evidence="18">
    <location>
        <begin position="1"/>
        <end position="25"/>
    </location>
</feature>
<feature type="region of interest" description="Disordered" evidence="18">
    <location>
        <begin position="639"/>
        <end position="658"/>
    </location>
</feature>
<evidence type="ECO:0000256" key="4">
    <source>
        <dbReference type="ARBA" id="ARBA00005501"/>
    </source>
</evidence>
<dbReference type="GO" id="GO:0000278">
    <property type="term" value="P:mitotic cell cycle"/>
    <property type="evidence" value="ECO:0007669"/>
    <property type="project" value="InterPro"/>
</dbReference>
<evidence type="ECO:0000256" key="2">
    <source>
        <dbReference type="ARBA" id="ARBA00004186"/>
    </source>
</evidence>
<feature type="compositionally biased region" description="Polar residues" evidence="18">
    <location>
        <begin position="696"/>
        <end position="707"/>
    </location>
</feature>
<feature type="transmembrane region" description="Helical" evidence="19">
    <location>
        <begin position="607"/>
        <end position="632"/>
    </location>
</feature>
<dbReference type="GO" id="GO:0005874">
    <property type="term" value="C:microtubule"/>
    <property type="evidence" value="ECO:0007669"/>
    <property type="project" value="UniProtKB-KW"/>
</dbReference>
<dbReference type="GO" id="GO:0051301">
    <property type="term" value="P:cell division"/>
    <property type="evidence" value="ECO:0007669"/>
    <property type="project" value="UniProtKB-KW"/>
</dbReference>
<keyword evidence="10" id="KW-0498">Mitosis</keyword>
<keyword evidence="6" id="KW-0158">Chromosome</keyword>
<evidence type="ECO:0000256" key="11">
    <source>
        <dbReference type="ARBA" id="ARBA00022829"/>
    </source>
</evidence>
<feature type="compositionally biased region" description="Polar residues" evidence="18">
    <location>
        <begin position="739"/>
        <end position="764"/>
    </location>
</feature>
<evidence type="ECO:0000256" key="1">
    <source>
        <dbReference type="ARBA" id="ARBA00004123"/>
    </source>
</evidence>
<evidence type="ECO:0000256" key="10">
    <source>
        <dbReference type="ARBA" id="ARBA00022776"/>
    </source>
</evidence>
<keyword evidence="12" id="KW-0995">Kinetochore</keyword>
<reference evidence="20" key="1">
    <citation type="submission" date="2019-04" db="EMBL/GenBank/DDBJ databases">
        <title>Sequencing of skin fungus with MAO and IRED activity.</title>
        <authorList>
            <person name="Marsaioli A.J."/>
            <person name="Bonatto J.M.C."/>
            <person name="Reis Junior O."/>
        </authorList>
    </citation>
    <scope>NUCLEOTIDE SEQUENCE</scope>
    <source>
        <strain evidence="20">30M1</strain>
    </source>
</reference>
<dbReference type="AlphaFoldDB" id="A0A9P4T953"/>
<keyword evidence="21" id="KW-1185">Reference proteome</keyword>
<accession>A0A9P4T953</accession>
<comment type="subcellular location">
    <subcellularLocation>
        <location evidence="3">Chromosome</location>
        <location evidence="3">Centromere</location>
        <location evidence="3">Kinetochore</location>
    </subcellularLocation>
    <subcellularLocation>
        <location evidence="2">Cytoplasm</location>
        <location evidence="2">Cytoskeleton</location>
        <location evidence="2">Spindle</location>
    </subcellularLocation>
    <subcellularLocation>
        <location evidence="1">Nucleus</location>
    </subcellularLocation>
</comment>
<dbReference type="Pfam" id="PF08654">
    <property type="entry name" value="DASH_Dad2"/>
    <property type="match status" value="1"/>
</dbReference>
<dbReference type="PANTHER" id="PTHR28036">
    <property type="entry name" value="DASH COMPLEX SUBUNIT DAD2"/>
    <property type="match status" value="1"/>
</dbReference>
<dbReference type="GO" id="GO:1990023">
    <property type="term" value="C:mitotic spindle midzone"/>
    <property type="evidence" value="ECO:0007669"/>
    <property type="project" value="TreeGrafter"/>
</dbReference>
<keyword evidence="14" id="KW-0539">Nucleus</keyword>
<dbReference type="GO" id="GO:0042729">
    <property type="term" value="C:DASH complex"/>
    <property type="evidence" value="ECO:0007669"/>
    <property type="project" value="InterPro"/>
</dbReference>
<dbReference type="EMBL" id="SWKU01000020">
    <property type="protein sequence ID" value="KAF2998160.1"/>
    <property type="molecule type" value="Genomic_DNA"/>
</dbReference>
<evidence type="ECO:0000256" key="18">
    <source>
        <dbReference type="SAM" id="MobiDB-lite"/>
    </source>
</evidence>
<keyword evidence="19" id="KW-1133">Transmembrane helix</keyword>
<keyword evidence="7" id="KW-0963">Cytoplasm</keyword>
<dbReference type="Proteomes" id="UP000801428">
    <property type="component" value="Unassembled WGS sequence"/>
</dbReference>
<evidence type="ECO:0000256" key="14">
    <source>
        <dbReference type="ARBA" id="ARBA00023242"/>
    </source>
</evidence>
<dbReference type="OrthoDB" id="10251809at2759"/>
<evidence type="ECO:0000256" key="5">
    <source>
        <dbReference type="ARBA" id="ARBA00020260"/>
    </source>
</evidence>
<feature type="region of interest" description="Disordered" evidence="18">
    <location>
        <begin position="689"/>
        <end position="870"/>
    </location>
</feature>
<evidence type="ECO:0000256" key="8">
    <source>
        <dbReference type="ARBA" id="ARBA00022618"/>
    </source>
</evidence>
<dbReference type="InterPro" id="IPR011043">
    <property type="entry name" value="Gal_Oxase/kelch_b-propeller"/>
</dbReference>
<keyword evidence="9" id="KW-0493">Microtubule</keyword>
<keyword evidence="19" id="KW-0472">Membrane</keyword>
<dbReference type="GO" id="GO:0008608">
    <property type="term" value="P:attachment of spindle microtubules to kinetochore"/>
    <property type="evidence" value="ECO:0007669"/>
    <property type="project" value="TreeGrafter"/>
</dbReference>
<evidence type="ECO:0000256" key="16">
    <source>
        <dbReference type="ARBA" id="ARBA00023328"/>
    </source>
</evidence>
<keyword evidence="11" id="KW-0159">Chromosome partition</keyword>
<evidence type="ECO:0000313" key="20">
    <source>
        <dbReference type="EMBL" id="KAF2998160.1"/>
    </source>
</evidence>
<dbReference type="GO" id="GO:0044732">
    <property type="term" value="C:mitotic spindle pole body"/>
    <property type="evidence" value="ECO:0007669"/>
    <property type="project" value="TreeGrafter"/>
</dbReference>
<keyword evidence="15" id="KW-0131">Cell cycle</keyword>
<evidence type="ECO:0000256" key="17">
    <source>
        <dbReference type="ARBA" id="ARBA00030568"/>
    </source>
</evidence>
<evidence type="ECO:0000256" key="12">
    <source>
        <dbReference type="ARBA" id="ARBA00022838"/>
    </source>
</evidence>
<evidence type="ECO:0000256" key="9">
    <source>
        <dbReference type="ARBA" id="ARBA00022701"/>
    </source>
</evidence>
<dbReference type="SUPFAM" id="SSF50965">
    <property type="entry name" value="Galactose oxidase, central domain"/>
    <property type="match status" value="1"/>
</dbReference>
<keyword evidence="16" id="KW-0137">Centromere</keyword>
<comment type="similarity">
    <text evidence="4">Belongs to the DASH complex DAD2 family.</text>
</comment>
<dbReference type="Pfam" id="PF24681">
    <property type="entry name" value="Kelch_KLHDC2_KLHL20_DRC7"/>
    <property type="match status" value="1"/>
</dbReference>
<evidence type="ECO:0000256" key="3">
    <source>
        <dbReference type="ARBA" id="ARBA00004629"/>
    </source>
</evidence>
<comment type="caution">
    <text evidence="20">The sequence shown here is derived from an EMBL/GenBank/DDBJ whole genome shotgun (WGS) entry which is preliminary data.</text>
</comment>
<gene>
    <name evidence="20" type="ORF">E8E13_002778</name>
</gene>
<keyword evidence="19" id="KW-0812">Transmembrane</keyword>
<evidence type="ECO:0000256" key="6">
    <source>
        <dbReference type="ARBA" id="ARBA00022454"/>
    </source>
</evidence>
<evidence type="ECO:0000256" key="13">
    <source>
        <dbReference type="ARBA" id="ARBA00023212"/>
    </source>
</evidence>
<dbReference type="InterPro" id="IPR013963">
    <property type="entry name" value="DASH_Dad2"/>
</dbReference>
<evidence type="ECO:0000256" key="7">
    <source>
        <dbReference type="ARBA" id="ARBA00022490"/>
    </source>
</evidence>
<evidence type="ECO:0000313" key="21">
    <source>
        <dbReference type="Proteomes" id="UP000801428"/>
    </source>
</evidence>
<evidence type="ECO:0000256" key="19">
    <source>
        <dbReference type="SAM" id="Phobius"/>
    </source>
</evidence>
<keyword evidence="8" id="KW-0132">Cell division</keyword>
<dbReference type="Gene3D" id="2.120.10.80">
    <property type="entry name" value="Kelch-type beta propeller"/>
    <property type="match status" value="1"/>
</dbReference>
<protein>
    <recommendedName>
        <fullName evidence="5">DASH complex subunit DAD2</fullName>
    </recommendedName>
    <alternativeName>
        <fullName evidence="17">Outer kinetochore protein DAD2</fullName>
    </alternativeName>
</protein>
<dbReference type="InterPro" id="IPR015915">
    <property type="entry name" value="Kelch-typ_b-propeller"/>
</dbReference>
<dbReference type="PANTHER" id="PTHR28036:SF1">
    <property type="entry name" value="DASH COMPLEX SUBUNIT DAD2"/>
    <property type="match status" value="1"/>
</dbReference>
<evidence type="ECO:0000256" key="15">
    <source>
        <dbReference type="ARBA" id="ARBA00023306"/>
    </source>
</evidence>
<organism evidence="20 21">
    <name type="scientific">Curvularia kusanoi</name>
    <name type="common">Cochliobolus kusanoi</name>
    <dbReference type="NCBI Taxonomy" id="90978"/>
    <lineage>
        <taxon>Eukaryota</taxon>
        <taxon>Fungi</taxon>
        <taxon>Dikarya</taxon>
        <taxon>Ascomycota</taxon>
        <taxon>Pezizomycotina</taxon>
        <taxon>Dothideomycetes</taxon>
        <taxon>Pleosporomycetidae</taxon>
        <taxon>Pleosporales</taxon>
        <taxon>Pleosporineae</taxon>
        <taxon>Pleosporaceae</taxon>
        <taxon>Curvularia</taxon>
    </lineage>
</organism>
<name>A0A9P4T953_CURKU</name>